<evidence type="ECO:0000256" key="3">
    <source>
        <dbReference type="ARBA" id="ARBA00022525"/>
    </source>
</evidence>
<keyword evidence="4" id="KW-0677">Repeat</keyword>
<evidence type="ECO:0000256" key="4">
    <source>
        <dbReference type="ARBA" id="ARBA00022737"/>
    </source>
</evidence>
<dbReference type="InterPro" id="IPR011049">
    <property type="entry name" value="Serralysin-like_metalloprot_C"/>
</dbReference>
<evidence type="ECO:0000256" key="1">
    <source>
        <dbReference type="ARBA" id="ARBA00001913"/>
    </source>
</evidence>
<keyword evidence="7" id="KW-1185">Reference proteome</keyword>
<dbReference type="Pfam" id="PF08548">
    <property type="entry name" value="Peptidase_M10_C"/>
    <property type="match status" value="1"/>
</dbReference>
<dbReference type="Proteomes" id="UP000682843">
    <property type="component" value="Chromosome"/>
</dbReference>
<dbReference type="Pfam" id="PF00353">
    <property type="entry name" value="HemolysinCabind"/>
    <property type="match status" value="2"/>
</dbReference>
<evidence type="ECO:0000259" key="5">
    <source>
        <dbReference type="Pfam" id="PF08548"/>
    </source>
</evidence>
<proteinExistence type="predicted"/>
<reference evidence="6 7" key="1">
    <citation type="submission" date="2019-02" db="EMBL/GenBank/DDBJ databases">
        <title>Emended description of the genus Rhodopseudomonas and description of Rhodopseudomonas albus sp. nov., a non-phototrophic, heavy-metal-tolerant bacterium isolated from garden soil.</title>
        <authorList>
            <person name="Bao Z."/>
            <person name="Cao W.W."/>
            <person name="Sato Y."/>
            <person name="Nishizawa T."/>
            <person name="Zhao J."/>
            <person name="Guo Y."/>
            <person name="Ohta H."/>
        </authorList>
    </citation>
    <scope>NUCLEOTIDE SEQUENCE [LARGE SCALE GENOMIC DNA]</scope>
    <source>
        <strain evidence="6 7">SK50-23</strain>
    </source>
</reference>
<dbReference type="PRINTS" id="PR00313">
    <property type="entry name" value="CABNDNGRPT"/>
</dbReference>
<evidence type="ECO:0000256" key="2">
    <source>
        <dbReference type="ARBA" id="ARBA00004613"/>
    </source>
</evidence>
<gene>
    <name evidence="6" type="ORF">RPMA_04925</name>
</gene>
<accession>A0ABX8AG37</accession>
<evidence type="ECO:0000313" key="6">
    <source>
        <dbReference type="EMBL" id="QUS42261.1"/>
    </source>
</evidence>
<feature type="domain" description="Peptidase M10 serralysin C-terminal" evidence="5">
    <location>
        <begin position="40"/>
        <end position="202"/>
    </location>
</feature>
<comment type="subcellular location">
    <subcellularLocation>
        <location evidence="2">Secreted</location>
    </subcellularLocation>
</comment>
<organism evidence="6 7">
    <name type="scientific">Tardiphaga alba</name>
    <dbReference type="NCBI Taxonomy" id="340268"/>
    <lineage>
        <taxon>Bacteria</taxon>
        <taxon>Pseudomonadati</taxon>
        <taxon>Pseudomonadota</taxon>
        <taxon>Alphaproteobacteria</taxon>
        <taxon>Hyphomicrobiales</taxon>
        <taxon>Nitrobacteraceae</taxon>
        <taxon>Tardiphaga</taxon>
    </lineage>
</organism>
<dbReference type="SUPFAM" id="SSF51120">
    <property type="entry name" value="beta-Roll"/>
    <property type="match status" value="1"/>
</dbReference>
<dbReference type="InterPro" id="IPR001343">
    <property type="entry name" value="Hemolysn_Ca-bd"/>
</dbReference>
<evidence type="ECO:0000313" key="7">
    <source>
        <dbReference type="Proteomes" id="UP000682843"/>
    </source>
</evidence>
<comment type="cofactor">
    <cofactor evidence="1">
        <name>Ca(2+)</name>
        <dbReference type="ChEBI" id="CHEBI:29108"/>
    </cofactor>
</comment>
<keyword evidence="3" id="KW-0964">Secreted</keyword>
<sequence length="208" mass="20738">MINAGAGDDTVFGGAGDDLIVAEIGDGNDVYFGDDSDGGTGIDTLDMSAITANITVHLGTGALAKGSVSSSQTGNDTIWGIENVNTGSGNDVIIASNAVNVMDGGSGNDTFKFTSASAANGDTILGFEPGDRLDLSGIDANVTASGDQGFTLISGSAFTAAGQLAISFESRDDGDFTIVQGNIDGNADADFKIEIAGHQTLTAANVSL</sequence>
<dbReference type="InterPro" id="IPR013858">
    <property type="entry name" value="Peptidase_M10B_C"/>
</dbReference>
<protein>
    <recommendedName>
        <fullName evidence="5">Peptidase M10 serralysin C-terminal domain-containing protein</fullName>
    </recommendedName>
</protein>
<dbReference type="EMBL" id="CP036498">
    <property type="protein sequence ID" value="QUS42261.1"/>
    <property type="molecule type" value="Genomic_DNA"/>
</dbReference>
<name>A0ABX8AG37_9BRAD</name>
<dbReference type="Gene3D" id="2.150.10.10">
    <property type="entry name" value="Serralysin-like metalloprotease, C-terminal"/>
    <property type="match status" value="1"/>
</dbReference>